<keyword evidence="1" id="KW-1133">Transmembrane helix</keyword>
<keyword evidence="1" id="KW-0812">Transmembrane</keyword>
<gene>
    <name evidence="2" type="ORF">RsTaC01_0958</name>
</gene>
<organism evidence="2">
    <name type="scientific">Candidatus Paraimprobicoccus trichonymphae</name>
    <dbReference type="NCBI Taxonomy" id="3033793"/>
    <lineage>
        <taxon>Bacteria</taxon>
        <taxon>Bacillati</taxon>
        <taxon>Bacillota</taxon>
        <taxon>Clostridia</taxon>
        <taxon>Candidatus Paraimprobicoccus</taxon>
    </lineage>
</organism>
<protein>
    <submittedName>
        <fullName evidence="2">Uncharacterized protein</fullName>
    </submittedName>
</protein>
<dbReference type="AlphaFoldDB" id="A0AA48HX55"/>
<sequence length="179" mass="19512">MDIQKDFLKWSSAVALPIIAVATFGNFAINLVRGGKDKSPSTHVSSFSSGCSFQITTDNIMYHVRDLVVSGATEKQIQNLINRCNPNYGNVVAVDNFESTQKSKEALNDYVFVVIISKKDEDAFGSSPAGKEIFSGAAKMDGSYHIWGYKNDGTFEHKVLVINNGNDGNVDDANYALSD</sequence>
<evidence type="ECO:0000313" key="2">
    <source>
        <dbReference type="EMBL" id="BED93018.1"/>
    </source>
</evidence>
<keyword evidence="1" id="KW-0472">Membrane</keyword>
<dbReference type="EMBL" id="AP027925">
    <property type="protein sequence ID" value="BED93018.1"/>
    <property type="molecule type" value="Genomic_DNA"/>
</dbReference>
<accession>A0AA48HX55</accession>
<evidence type="ECO:0000256" key="1">
    <source>
        <dbReference type="SAM" id="Phobius"/>
    </source>
</evidence>
<reference evidence="2" key="1">
    <citation type="journal article" date="2023" name="ISME J.">
        <title>Emergence of putative energy parasites within Clostridia revealed by genome analysis of a novel endosymbiotic clade.</title>
        <authorList>
            <person name="Takahashi K."/>
            <person name="Kuwahara H."/>
            <person name="Horikawa Y."/>
            <person name="Izawa K."/>
            <person name="Kato D."/>
            <person name="Inagaki T."/>
            <person name="Yuki M."/>
            <person name="Ohkuma M."/>
            <person name="Hongoh Y."/>
        </authorList>
    </citation>
    <scope>NUCLEOTIDE SEQUENCE</scope>
    <source>
        <strain evidence="2">RsTa-C01</strain>
    </source>
</reference>
<feature type="transmembrane region" description="Helical" evidence="1">
    <location>
        <begin position="12"/>
        <end position="32"/>
    </location>
</feature>
<name>A0AA48HX55_9FIRM</name>
<proteinExistence type="predicted"/>
<dbReference type="KEGG" id="ptrh:RsTaC01_0958"/>
<dbReference type="Proteomes" id="UP001335720">
    <property type="component" value="Chromosome"/>
</dbReference>